<sequence>MRKYLIGKKYELEKKDRLQNLKQFSPKSQNATSDNLDTARKIATEFNVDRATVFRAEKFAKAVDKLAEVAGEEVKERILPG</sequence>
<proteinExistence type="predicted"/>
<name>A0A075WNS4_ARCFL</name>
<dbReference type="GeneID" id="24795977"/>
<dbReference type="EMBL" id="CP006577">
    <property type="protein sequence ID" value="AIG99218.1"/>
    <property type="molecule type" value="Genomic_DNA"/>
</dbReference>
<dbReference type="KEGG" id="afg:AFULGI_00025030"/>
<dbReference type="HOGENOM" id="CLU_2565516_0_0_2"/>
<dbReference type="AlphaFoldDB" id="A0A075WNS4"/>
<reference evidence="1 2" key="1">
    <citation type="submission" date="2013-07" db="EMBL/GenBank/DDBJ databases">
        <title>Genome of Archaeoglobus fulgidus.</title>
        <authorList>
            <person name="Fiebig A."/>
            <person name="Birkeland N.-K."/>
        </authorList>
    </citation>
    <scope>NUCLEOTIDE SEQUENCE [LARGE SCALE GENOMIC DNA]</scope>
    <source>
        <strain evidence="1 2">DSM 8774</strain>
    </source>
</reference>
<organism evidence="1 2">
    <name type="scientific">Archaeoglobus fulgidus DSM 8774</name>
    <dbReference type="NCBI Taxonomy" id="1344584"/>
    <lineage>
        <taxon>Archaea</taxon>
        <taxon>Methanobacteriati</taxon>
        <taxon>Methanobacteriota</taxon>
        <taxon>Archaeoglobi</taxon>
        <taxon>Archaeoglobales</taxon>
        <taxon>Archaeoglobaceae</taxon>
        <taxon>Archaeoglobus</taxon>
    </lineage>
</organism>
<gene>
    <name evidence="1" type="ORF">AFULGI_00025030</name>
</gene>
<dbReference type="RefSeq" id="WP_048096292.1">
    <property type="nucleotide sequence ID" value="NZ_CP006577.1"/>
</dbReference>
<protein>
    <submittedName>
        <fullName evidence="1">Uncharacterized protein</fullName>
    </submittedName>
</protein>
<evidence type="ECO:0000313" key="1">
    <source>
        <dbReference type="EMBL" id="AIG99218.1"/>
    </source>
</evidence>
<evidence type="ECO:0000313" key="2">
    <source>
        <dbReference type="Proteomes" id="UP000028501"/>
    </source>
</evidence>
<dbReference type="Proteomes" id="UP000028501">
    <property type="component" value="Chromosome"/>
</dbReference>
<accession>A0A075WNS4</accession>